<evidence type="ECO:0000313" key="2">
    <source>
        <dbReference type="EMBL" id="MBB4649139.1"/>
    </source>
</evidence>
<comment type="caution">
    <text evidence="2">The sequence shown here is derived from an EMBL/GenBank/DDBJ whole genome shotgun (WGS) entry which is preliminary data.</text>
</comment>
<reference evidence="2 3" key="1">
    <citation type="submission" date="2020-08" db="EMBL/GenBank/DDBJ databases">
        <title>Genomic Encyclopedia of Type Strains, Phase IV (KMG-IV): sequencing the most valuable type-strain genomes for metagenomic binning, comparative biology and taxonomic classification.</title>
        <authorList>
            <person name="Goeker M."/>
        </authorList>
    </citation>
    <scope>NUCLEOTIDE SEQUENCE [LARGE SCALE GENOMIC DNA]</scope>
    <source>
        <strain evidence="2 3">DSM 7050</strain>
    </source>
</reference>
<comment type="similarity">
    <text evidence="1">Belongs to the outer membrane factor (OMF) (TC 1.B.17) family.</text>
</comment>
<gene>
    <name evidence="2" type="ORF">GGQ99_000861</name>
</gene>
<sequence>MPFMSLPGSARGCASSFRRLASVSVIALSLAGCATFTPDAGMAPVSTEVSSALGAKTVKIASKADAAKAAKDVKAILSKPLTADSAVQLALYNNRGLQAEYNALGISEASFVEASLLPNPVVSVGQTLAEGDLQIERRVAASILSLLTLPARRDAAEREFQAARYRAMAATFKLAADTRKAYYEAVAARQHVGFLEQARGSADAAADLTRSLGETGAATKLDQARASAFYAEVSNRLAAARLQAATAREELTREMGVWGPDLSYKIPAQLPKALPRIEATEKVEAEAIRKRVDLIAARLELDALARSLKLDGATRYVSAFELAGFSDFARTKDSGIVTKETVSGQALELALEIPIFDLGETTRRRSTETYMQAVNRFAQQAVNIRSEARTAQLAYRASYDISNQYRTQILPLRKTVNEESLLQYNGMLIDVFELLTTFQESIESNINAISAKRDVFIASVDFKSAIIGGGSGGGTTVAAAGAGAGD</sequence>
<name>A0ABR6KYX6_9HYPH</name>
<protein>
    <submittedName>
        <fullName evidence="2">Outer membrane protein TolC</fullName>
    </submittedName>
</protein>
<evidence type="ECO:0000256" key="1">
    <source>
        <dbReference type="ARBA" id="ARBA00007613"/>
    </source>
</evidence>
<dbReference type="Proteomes" id="UP000539538">
    <property type="component" value="Unassembled WGS sequence"/>
</dbReference>
<dbReference type="Gene3D" id="1.20.1600.10">
    <property type="entry name" value="Outer membrane efflux proteins (OEP)"/>
    <property type="match status" value="1"/>
</dbReference>
<proteinExistence type="inferred from homology"/>
<dbReference type="InterPro" id="IPR010131">
    <property type="entry name" value="MdtP/NodT-like"/>
</dbReference>
<keyword evidence="3" id="KW-1185">Reference proteome</keyword>
<dbReference type="SUPFAM" id="SSF56954">
    <property type="entry name" value="Outer membrane efflux proteins (OEP)"/>
    <property type="match status" value="1"/>
</dbReference>
<dbReference type="InterPro" id="IPR003423">
    <property type="entry name" value="OMP_efflux"/>
</dbReference>
<dbReference type="RefSeq" id="WP_246389407.1">
    <property type="nucleotide sequence ID" value="NZ_BAAAVZ010000008.1"/>
</dbReference>
<dbReference type="Pfam" id="PF02321">
    <property type="entry name" value="OEP"/>
    <property type="match status" value="1"/>
</dbReference>
<dbReference type="PANTHER" id="PTHR30203:SF24">
    <property type="entry name" value="BLR4935 PROTEIN"/>
    <property type="match status" value="1"/>
</dbReference>
<dbReference type="PANTHER" id="PTHR30203">
    <property type="entry name" value="OUTER MEMBRANE CATION EFFLUX PROTEIN"/>
    <property type="match status" value="1"/>
</dbReference>
<accession>A0ABR6KYX6</accession>
<dbReference type="EMBL" id="JACHOT010000001">
    <property type="protein sequence ID" value="MBB4649139.1"/>
    <property type="molecule type" value="Genomic_DNA"/>
</dbReference>
<organism evidence="2 3">
    <name type="scientific">Aminobacter niigataensis</name>
    <dbReference type="NCBI Taxonomy" id="83265"/>
    <lineage>
        <taxon>Bacteria</taxon>
        <taxon>Pseudomonadati</taxon>
        <taxon>Pseudomonadota</taxon>
        <taxon>Alphaproteobacteria</taxon>
        <taxon>Hyphomicrobiales</taxon>
        <taxon>Phyllobacteriaceae</taxon>
        <taxon>Aminobacter</taxon>
    </lineage>
</organism>
<evidence type="ECO:0000313" key="3">
    <source>
        <dbReference type="Proteomes" id="UP000539538"/>
    </source>
</evidence>